<dbReference type="RefSeq" id="WP_133942997.1">
    <property type="nucleotide sequence ID" value="NZ_SOEO01000001.1"/>
</dbReference>
<proteinExistence type="predicted"/>
<keyword evidence="2" id="KW-1185">Reference proteome</keyword>
<sequence>MSEFSFEYLKGILHTYSNLNMPNSTLSYNFEIVEDKIENEILYLRQYFNLPIECKMSILDINESEFKKQIYDWFFLNGELSKINLNETRRNYEVNNFYNVLNSINEITKIIQVEFDSTNETYYELGIYYTYFFIHNKESKYLLYFRYDD</sequence>
<gene>
    <name evidence="1" type="ORF">B0I22_0501</name>
</gene>
<evidence type="ECO:0000313" key="2">
    <source>
        <dbReference type="Proteomes" id="UP000295313"/>
    </source>
</evidence>
<dbReference type="AlphaFoldDB" id="A0A4R8IA27"/>
<organism evidence="1 2">
    <name type="scientific">Epilithonimonas xixisoli</name>
    <dbReference type="NCBI Taxonomy" id="1476462"/>
    <lineage>
        <taxon>Bacteria</taxon>
        <taxon>Pseudomonadati</taxon>
        <taxon>Bacteroidota</taxon>
        <taxon>Flavobacteriia</taxon>
        <taxon>Flavobacteriales</taxon>
        <taxon>Weeksellaceae</taxon>
        <taxon>Chryseobacterium group</taxon>
        <taxon>Epilithonimonas</taxon>
    </lineage>
</organism>
<dbReference type="OrthoDB" id="1253352at2"/>
<comment type="caution">
    <text evidence="1">The sequence shown here is derived from an EMBL/GenBank/DDBJ whole genome shotgun (WGS) entry which is preliminary data.</text>
</comment>
<reference evidence="1 2" key="1">
    <citation type="submission" date="2019-03" db="EMBL/GenBank/DDBJ databases">
        <title>Genomic Encyclopedia of Type Strains, Phase III (KMG-III): the genomes of soil and plant-associated and newly described type strains.</title>
        <authorList>
            <person name="Whitman W."/>
        </authorList>
    </citation>
    <scope>NUCLEOTIDE SEQUENCE [LARGE SCALE GENOMIC DNA]</scope>
    <source>
        <strain evidence="1 2">CGMCC 1.12802</strain>
    </source>
</reference>
<accession>A0A4R8IA27</accession>
<dbReference type="Proteomes" id="UP000295313">
    <property type="component" value="Unassembled WGS sequence"/>
</dbReference>
<protein>
    <submittedName>
        <fullName evidence="1">Uncharacterized protein</fullName>
    </submittedName>
</protein>
<dbReference type="EMBL" id="SOEO01000001">
    <property type="protein sequence ID" value="TDX86380.1"/>
    <property type="molecule type" value="Genomic_DNA"/>
</dbReference>
<evidence type="ECO:0000313" key="1">
    <source>
        <dbReference type="EMBL" id="TDX86380.1"/>
    </source>
</evidence>
<name>A0A4R8IA27_9FLAO</name>